<dbReference type="SUPFAM" id="SSF54928">
    <property type="entry name" value="RNA-binding domain, RBD"/>
    <property type="match status" value="1"/>
</dbReference>
<feature type="region of interest" description="Disordered" evidence="3">
    <location>
        <begin position="1"/>
        <end position="40"/>
    </location>
</feature>
<feature type="compositionally biased region" description="Pro residues" evidence="3">
    <location>
        <begin position="156"/>
        <end position="169"/>
    </location>
</feature>
<dbReference type="InterPro" id="IPR012677">
    <property type="entry name" value="Nucleotide-bd_a/b_plait_sf"/>
</dbReference>
<protein>
    <recommendedName>
        <fullName evidence="4">RRM domain-containing protein</fullName>
    </recommendedName>
</protein>
<feature type="region of interest" description="Disordered" evidence="3">
    <location>
        <begin position="260"/>
        <end position="367"/>
    </location>
</feature>
<feature type="domain" description="RRM" evidence="4">
    <location>
        <begin position="64"/>
        <end position="137"/>
    </location>
</feature>
<dbReference type="PROSITE" id="PS50102">
    <property type="entry name" value="RRM"/>
    <property type="match status" value="1"/>
</dbReference>
<dbReference type="InterPro" id="IPR052462">
    <property type="entry name" value="SLIRP/GR-RBP-like"/>
</dbReference>
<dbReference type="AlphaFoldDB" id="A0A0K6S6Q9"/>
<reference evidence="5" key="1">
    <citation type="submission" date="2014-11" db="EMBL/GenBank/DDBJ databases">
        <title>Molecular phylogeny of cliff fern family Woodsiaceae with morphological implications.</title>
        <authorList>
            <person name="Shao Y.-Z."/>
            <person name="Wei R."/>
            <person name="Zhang X.-C."/>
        </authorList>
    </citation>
    <scope>NUCLEOTIDE SEQUENCE</scope>
</reference>
<feature type="compositionally biased region" description="Low complexity" evidence="3">
    <location>
        <begin position="281"/>
        <end position="303"/>
    </location>
</feature>
<dbReference type="PANTHER" id="PTHR48027">
    <property type="entry name" value="HETEROGENEOUS NUCLEAR RIBONUCLEOPROTEIN 87F-RELATED"/>
    <property type="match status" value="1"/>
</dbReference>
<evidence type="ECO:0000313" key="5">
    <source>
        <dbReference type="EMBL" id="CUC09324.1"/>
    </source>
</evidence>
<feature type="compositionally biased region" description="Basic and acidic residues" evidence="3">
    <location>
        <begin position="135"/>
        <end position="146"/>
    </location>
</feature>
<dbReference type="EMBL" id="CDMZ01000573">
    <property type="protein sequence ID" value="CUC09324.1"/>
    <property type="molecule type" value="Genomic_DNA"/>
</dbReference>
<evidence type="ECO:0000256" key="3">
    <source>
        <dbReference type="SAM" id="MobiDB-lite"/>
    </source>
</evidence>
<feature type="region of interest" description="Disordered" evidence="3">
    <location>
        <begin position="402"/>
        <end position="461"/>
    </location>
</feature>
<dbReference type="InterPro" id="IPR000504">
    <property type="entry name" value="RRM_dom"/>
</dbReference>
<dbReference type="InterPro" id="IPR035979">
    <property type="entry name" value="RBD_domain_sf"/>
</dbReference>
<feature type="compositionally biased region" description="Basic and acidic residues" evidence="3">
    <location>
        <begin position="170"/>
        <end position="179"/>
    </location>
</feature>
<feature type="compositionally biased region" description="Polar residues" evidence="3">
    <location>
        <begin position="491"/>
        <end position="511"/>
    </location>
</feature>
<sequence length="667" mass="71777">MPDTKMINGQQQHEPRQGVGTPTSFSAPANQPPPPICFAPPRVLQAPVPVGGLKIFDRSKEDPRRLFVAGLPPQTTRDSLISHFSAFGPVESCRVIRDKSIGFVIFSDENAVERATRRPFQTMHGTEVRVKVEKARSSAPRSKVEASDCACEPSPSLSPPCPPNLVLPEPPREGDKEWASHGNMNVQGKQKAKQGVPDGSFESSSSFPMPFPVKGLHAHGGGGGQEGQEKMQGGMKGTNKMISTTQAEVSSHGPLFFCGGCGRGTETEGSPSPNPDQTNRQQYSLQHQQQAHGGIGGVQQHHQSIVPPFPAQMNLGAYPSFPHPSEPQPNGTTQSAFCPIQNRSIEVSPHCTNPPPPAGPPTQISSQKAVVSQKNCPYQQQTPPQNHWLRTEDTHAQALRTWSSSPKGVSSRLFGFPFEIDQGGRDGAERGREEGHGPTRNSNSSERAGSLHGHPSLERGEGESFLRAWCKERDCSFQASSQKKESEDQLDTTSVQKHNQTNKELPSQTTGVGPPSPGRRRPPPPSFLAMRSLGLLSVSDSTEDFSSEGEVNRENQLHRSDLDVSLASFSESFSTDVSWGALGSLFGKGRGQGERGKGALAEEMAEPGTETVQQCVKSVPSPTFAFSALPFAPSIDSSQMFGGNGGEIVGVAALPEEARRAWKENSF</sequence>
<evidence type="ECO:0000259" key="4">
    <source>
        <dbReference type="PROSITE" id="PS50102"/>
    </source>
</evidence>
<feature type="region of interest" description="Disordered" evidence="3">
    <location>
        <begin position="135"/>
        <end position="237"/>
    </location>
</feature>
<gene>
    <name evidence="5" type="ORF">Cvel_3650.t2.CR2</name>
</gene>
<dbReference type="CDD" id="cd00590">
    <property type="entry name" value="RRM_SF"/>
    <property type="match status" value="1"/>
</dbReference>
<keyword evidence="1 2" id="KW-0694">RNA-binding</keyword>
<name>A0A0K6S6Q9_9ALVE</name>
<dbReference type="Gene3D" id="3.30.70.330">
    <property type="match status" value="1"/>
</dbReference>
<accession>A0A0K6S6Q9</accession>
<feature type="compositionally biased region" description="Polar residues" evidence="3">
    <location>
        <begin position="20"/>
        <end position="29"/>
    </location>
</feature>
<dbReference type="GO" id="GO:0003723">
    <property type="term" value="F:RNA binding"/>
    <property type="evidence" value="ECO:0007669"/>
    <property type="project" value="UniProtKB-UniRule"/>
</dbReference>
<dbReference type="SMART" id="SM00360">
    <property type="entry name" value="RRM"/>
    <property type="match status" value="1"/>
</dbReference>
<evidence type="ECO:0000256" key="2">
    <source>
        <dbReference type="PROSITE-ProRule" id="PRU00176"/>
    </source>
</evidence>
<dbReference type="VEuPathDB" id="CryptoDB:Cvel_3650"/>
<proteinExistence type="predicted"/>
<feature type="compositionally biased region" description="Polar residues" evidence="3">
    <location>
        <begin position="328"/>
        <end position="345"/>
    </location>
</feature>
<feature type="compositionally biased region" description="Basic and acidic residues" evidence="3">
    <location>
        <begin position="422"/>
        <end position="437"/>
    </location>
</feature>
<dbReference type="Pfam" id="PF00076">
    <property type="entry name" value="RRM_1"/>
    <property type="match status" value="1"/>
</dbReference>
<organism evidence="5">
    <name type="scientific">Chromera velia CCMP2878</name>
    <dbReference type="NCBI Taxonomy" id="1169474"/>
    <lineage>
        <taxon>Eukaryota</taxon>
        <taxon>Sar</taxon>
        <taxon>Alveolata</taxon>
        <taxon>Colpodellida</taxon>
        <taxon>Chromeraceae</taxon>
        <taxon>Chromera</taxon>
    </lineage>
</organism>
<feature type="region of interest" description="Disordered" evidence="3">
    <location>
        <begin position="477"/>
        <end position="528"/>
    </location>
</feature>
<evidence type="ECO:0000256" key="1">
    <source>
        <dbReference type="ARBA" id="ARBA00022884"/>
    </source>
</evidence>